<dbReference type="InterPro" id="IPR016181">
    <property type="entry name" value="Acyl_CoA_acyltransferase"/>
</dbReference>
<dbReference type="FunFam" id="3.40.630.30:FF:000035">
    <property type="entry name" value="GNAT family N-acetyltransferase"/>
    <property type="match status" value="1"/>
</dbReference>
<dbReference type="Gene3D" id="3.40.630.30">
    <property type="match status" value="1"/>
</dbReference>
<evidence type="ECO:0000256" key="1">
    <source>
        <dbReference type="ARBA" id="ARBA00009623"/>
    </source>
</evidence>
<evidence type="ECO:0000256" key="2">
    <source>
        <dbReference type="ARBA" id="ARBA00072224"/>
    </source>
</evidence>
<dbReference type="SUPFAM" id="SSF55729">
    <property type="entry name" value="Acyl-CoA N-acyltransferases (Nat)"/>
    <property type="match status" value="1"/>
</dbReference>
<comment type="similarity">
    <text evidence="1">Belongs to the UPF0039 (ElaA) family.</text>
</comment>
<keyword evidence="5" id="KW-1185">Reference proteome</keyword>
<comment type="caution">
    <text evidence="4">The sequence shown here is derived from an EMBL/GenBank/DDBJ whole genome shotgun (WGS) entry which is preliminary data.</text>
</comment>
<dbReference type="PROSITE" id="PS51186">
    <property type="entry name" value="GNAT"/>
    <property type="match status" value="1"/>
</dbReference>
<gene>
    <name evidence="4" type="ORF">A1OK_11175</name>
</gene>
<evidence type="ECO:0000313" key="4">
    <source>
        <dbReference type="EMBL" id="OEE60505.1"/>
    </source>
</evidence>
<dbReference type="GO" id="GO:0016747">
    <property type="term" value="F:acyltransferase activity, transferring groups other than amino-acyl groups"/>
    <property type="evidence" value="ECO:0007669"/>
    <property type="project" value="InterPro"/>
</dbReference>
<dbReference type="AlphaFoldDB" id="A0A1E5C4V4"/>
<organism evidence="4 5">
    <name type="scientific">Enterovibrio norvegicus FF-454</name>
    <dbReference type="NCBI Taxonomy" id="1185651"/>
    <lineage>
        <taxon>Bacteria</taxon>
        <taxon>Pseudomonadati</taxon>
        <taxon>Pseudomonadota</taxon>
        <taxon>Gammaproteobacteria</taxon>
        <taxon>Vibrionales</taxon>
        <taxon>Vibrionaceae</taxon>
        <taxon>Enterovibrio</taxon>
    </lineage>
</organism>
<evidence type="ECO:0000313" key="5">
    <source>
        <dbReference type="Proteomes" id="UP000095039"/>
    </source>
</evidence>
<dbReference type="Proteomes" id="UP000095039">
    <property type="component" value="Unassembled WGS sequence"/>
</dbReference>
<feature type="domain" description="N-acetyltransferase" evidence="3">
    <location>
        <begin position="6"/>
        <end position="150"/>
    </location>
</feature>
<reference evidence="4 5" key="1">
    <citation type="journal article" date="2012" name="Science">
        <title>Ecological populations of bacteria act as socially cohesive units of antibiotic production and resistance.</title>
        <authorList>
            <person name="Cordero O.X."/>
            <person name="Wildschutte H."/>
            <person name="Kirkup B."/>
            <person name="Proehl S."/>
            <person name="Ngo L."/>
            <person name="Hussain F."/>
            <person name="Le Roux F."/>
            <person name="Mincer T."/>
            <person name="Polz M.F."/>
        </authorList>
    </citation>
    <scope>NUCLEOTIDE SEQUENCE [LARGE SCALE GENOMIC DNA]</scope>
    <source>
        <strain evidence="4 5">FF-454</strain>
    </source>
</reference>
<dbReference type="EMBL" id="AJWN02000065">
    <property type="protein sequence ID" value="OEE60505.1"/>
    <property type="molecule type" value="Genomic_DNA"/>
</dbReference>
<dbReference type="RefSeq" id="WP_016959050.1">
    <property type="nucleotide sequence ID" value="NZ_AJWN02000065.1"/>
</dbReference>
<evidence type="ECO:0000259" key="3">
    <source>
        <dbReference type="PROSITE" id="PS51186"/>
    </source>
</evidence>
<proteinExistence type="inferred from homology"/>
<name>A0A1E5C4V4_9GAMM</name>
<dbReference type="InterPro" id="IPR000182">
    <property type="entry name" value="GNAT_dom"/>
</dbReference>
<accession>A0A1E5C4V4</accession>
<sequence>MQWITLTFGQLSTRQLYDLLRLRTDVFVVEQNCPYPELDGHDLHPETRHVLGYRDDKMTAYARILPAGLTYPEISIGRVVTANTERGNGCGNALVHYAILEAHNTWPQAPITIGAQYHLREFYRRHGFKEISEQYLEDGIPHIDMRKTDAKTAA</sequence>
<protein>
    <recommendedName>
        <fullName evidence="2">Protein ElaA</fullName>
    </recommendedName>
</protein>
<dbReference type="Pfam" id="PF13673">
    <property type="entry name" value="Acetyltransf_10"/>
    <property type="match status" value="1"/>
</dbReference>